<dbReference type="Proteomes" id="UP000070531">
    <property type="component" value="Unassembled WGS sequence"/>
</dbReference>
<dbReference type="PANTHER" id="PTHR41287:SF1">
    <property type="entry name" value="PROTEIN YMFN"/>
    <property type="match status" value="1"/>
</dbReference>
<dbReference type="EMBL" id="LSDL01000125">
    <property type="protein sequence ID" value="KXB75124.1"/>
    <property type="molecule type" value="Genomic_DNA"/>
</dbReference>
<feature type="domain" description="Terminase large subunit-like ATPase" evidence="1">
    <location>
        <begin position="107"/>
        <end position="280"/>
    </location>
</feature>
<dbReference type="AlphaFoldDB" id="A0A134B5C2"/>
<sequence>MTEEEKQSEREYKKEAEDRLKTLCHNLSIYNYALDNTDVRIREYIESVALDTEGHNLYEILGILRFFYLLDKYTWNAKKVKMFFKFYECLKFNGVNGRQSYKLTPVQCFQFANIMGFEDKDGLRLIRDAYIFVPRKFSKTTSASSLAVYDLLFGDHNSQAYIGANSYDQAKICFDEIRNILFSLDPNGRHFRINREKITFKTRERDSLIQCLTANAKTKDGLNASLVIMDEFAQARNTAGKNGSDLKNTLTSSMGARKEPLTVIITTASEVLDGPFIHELEGVMKVLKGEVVNDTVFGALYMPDVDDAEDDPHTWRKVQPHLGITVQNNYYEKEWQRSQLSAENKMTFRTKLLNIFAENESRTWISASLIKDISLHIDFTESGRKRPDAMVAIDLSESDDFSAVSTGVYSYEDKTFTFHTAYFFPRGALDGHPNERLYRIWAEQGHLILTEGDVIDYNVIRDYVLYLNAKVRILGIGYDPWKSQELVNALAASGAKNVLKPLRQTYGYFTAPVESFEHGAKTGHIRIDDNPINAYCFGNAILDFDNLENCKPIKIRQTQKIDGVITVLMCVRQFIDYER</sequence>
<protein>
    <submittedName>
        <fullName evidence="3">Putative phage terminase, large subunit</fullName>
    </submittedName>
</protein>
<dbReference type="InterPro" id="IPR027417">
    <property type="entry name" value="P-loop_NTPase"/>
</dbReference>
<dbReference type="GO" id="GO:0004519">
    <property type="term" value="F:endonuclease activity"/>
    <property type="evidence" value="ECO:0007669"/>
    <property type="project" value="InterPro"/>
</dbReference>
<gene>
    <name evidence="3" type="ORF">HMPREF1860_01867</name>
</gene>
<organism evidence="3">
    <name type="scientific">Prevotella amnii</name>
    <dbReference type="NCBI Taxonomy" id="419005"/>
    <lineage>
        <taxon>Bacteria</taxon>
        <taxon>Pseudomonadati</taxon>
        <taxon>Bacteroidota</taxon>
        <taxon>Bacteroidia</taxon>
        <taxon>Bacteroidales</taxon>
        <taxon>Prevotellaceae</taxon>
        <taxon>Prevotella</taxon>
    </lineage>
</organism>
<name>A0A134B5C2_9BACT</name>
<dbReference type="InterPro" id="IPR005021">
    <property type="entry name" value="Terminase_largesu-like"/>
</dbReference>
<proteinExistence type="predicted"/>
<evidence type="ECO:0000259" key="2">
    <source>
        <dbReference type="Pfam" id="PF20441"/>
    </source>
</evidence>
<dbReference type="InterPro" id="IPR046462">
    <property type="entry name" value="TerL_nuclease"/>
</dbReference>
<comment type="caution">
    <text evidence="3">The sequence shown here is derived from an EMBL/GenBank/DDBJ whole genome shotgun (WGS) entry which is preliminary data.</text>
</comment>
<dbReference type="Pfam" id="PF03354">
    <property type="entry name" value="TerL_ATPase"/>
    <property type="match status" value="1"/>
</dbReference>
<dbReference type="RefSeq" id="WP_082720450.1">
    <property type="nucleotide sequence ID" value="NZ_KQ960560.1"/>
</dbReference>
<dbReference type="Pfam" id="PF20441">
    <property type="entry name" value="TerL_nuclease"/>
    <property type="match status" value="1"/>
</dbReference>
<evidence type="ECO:0000259" key="1">
    <source>
        <dbReference type="Pfam" id="PF03354"/>
    </source>
</evidence>
<dbReference type="InterPro" id="IPR046461">
    <property type="entry name" value="TerL_ATPase"/>
</dbReference>
<evidence type="ECO:0000313" key="3">
    <source>
        <dbReference type="EMBL" id="KXB75124.1"/>
    </source>
</evidence>
<evidence type="ECO:0000313" key="4">
    <source>
        <dbReference type="Proteomes" id="UP000070531"/>
    </source>
</evidence>
<accession>A0A134B5C2</accession>
<dbReference type="PANTHER" id="PTHR41287">
    <property type="match status" value="1"/>
</dbReference>
<dbReference type="STRING" id="419005.HMPREF1860_01867"/>
<reference evidence="3 4" key="1">
    <citation type="submission" date="2016-01" db="EMBL/GenBank/DDBJ databases">
        <authorList>
            <person name="Oliw E.H."/>
        </authorList>
    </citation>
    <scope>NUCLEOTIDE SEQUENCE [LARGE SCALE GENOMIC DNA]</scope>
    <source>
        <strain evidence="3 4">DNF00307</strain>
    </source>
</reference>
<feature type="domain" description="Terminase large subunit-like endonuclease" evidence="2">
    <location>
        <begin position="291"/>
        <end position="576"/>
    </location>
</feature>
<dbReference type="PATRIC" id="fig|419005.5.peg.1865"/>
<dbReference type="Gene3D" id="3.40.50.300">
    <property type="entry name" value="P-loop containing nucleotide triphosphate hydrolases"/>
    <property type="match status" value="1"/>
</dbReference>